<dbReference type="PROSITE" id="PS00211">
    <property type="entry name" value="ABC_TRANSPORTER_1"/>
    <property type="match status" value="1"/>
</dbReference>
<comment type="subcellular location">
    <subcellularLocation>
        <location evidence="1">Cell inner membrane</location>
        <topology evidence="1">Peripheral membrane protein</topology>
    </subcellularLocation>
</comment>
<evidence type="ECO:0000256" key="4">
    <source>
        <dbReference type="ARBA" id="ARBA00022741"/>
    </source>
</evidence>
<dbReference type="InterPro" id="IPR050319">
    <property type="entry name" value="ABC_transp_ATP-bind"/>
</dbReference>
<evidence type="ECO:0000256" key="3">
    <source>
        <dbReference type="ARBA" id="ARBA00022448"/>
    </source>
</evidence>
<sequence>MKSGPLGESVSPILAAENVTVHFPLGRRGETLKAVDGVSFTVVRGEIFGLIGESGSGKSTLGRALVCIQRLSGGILRHEELEPFRLPRLALRRHRRRFQMVFQDPHAALNPRQTIGASLREPLDIAGEGTPATRAARVASLLDAVELPASLLRSHPHELSGGQKQRVNIARALALAPALLVCDEIVSALDPSVQAGILNLLVDLQRQFDLSLIFISHDLGVVSHISDRIAVMYLGRLMELGPAEALMAAPLHPYTAALLAAEPGLATAGGPRRRALAGEMPSPVAPPSGCRFRTRCSKADARCAAELPPWRELAPDHFAACHYAKPPQPLATTMEG</sequence>
<dbReference type="Pfam" id="PF00005">
    <property type="entry name" value="ABC_tran"/>
    <property type="match status" value="1"/>
</dbReference>
<dbReference type="GO" id="GO:0055085">
    <property type="term" value="P:transmembrane transport"/>
    <property type="evidence" value="ECO:0007669"/>
    <property type="project" value="UniProtKB-ARBA"/>
</dbReference>
<dbReference type="InterPro" id="IPR003439">
    <property type="entry name" value="ABC_transporter-like_ATP-bd"/>
</dbReference>
<dbReference type="GO" id="GO:0005524">
    <property type="term" value="F:ATP binding"/>
    <property type="evidence" value="ECO:0007669"/>
    <property type="project" value="UniProtKB-KW"/>
</dbReference>
<dbReference type="SMART" id="SM00382">
    <property type="entry name" value="AAA"/>
    <property type="match status" value="1"/>
</dbReference>
<keyword evidence="5 7" id="KW-0067">ATP-binding</keyword>
<dbReference type="InterPro" id="IPR003593">
    <property type="entry name" value="AAA+_ATPase"/>
</dbReference>
<dbReference type="GO" id="GO:0016887">
    <property type="term" value="F:ATP hydrolysis activity"/>
    <property type="evidence" value="ECO:0007669"/>
    <property type="project" value="InterPro"/>
</dbReference>
<dbReference type="GO" id="GO:0005886">
    <property type="term" value="C:plasma membrane"/>
    <property type="evidence" value="ECO:0007669"/>
    <property type="project" value="UniProtKB-SubCell"/>
</dbReference>
<proteinExistence type="inferred from homology"/>
<dbReference type="FunFam" id="3.40.50.300:FF:000016">
    <property type="entry name" value="Oligopeptide ABC transporter ATP-binding component"/>
    <property type="match status" value="1"/>
</dbReference>
<dbReference type="AlphaFoldDB" id="A0A8J4M678"/>
<evidence type="ECO:0000256" key="1">
    <source>
        <dbReference type="ARBA" id="ARBA00004417"/>
    </source>
</evidence>
<organism evidence="7">
    <name type="scientific">Acidicaldus sp</name>
    <dbReference type="NCBI Taxonomy" id="1872105"/>
    <lineage>
        <taxon>Bacteria</taxon>
        <taxon>Pseudomonadati</taxon>
        <taxon>Pseudomonadota</taxon>
        <taxon>Alphaproteobacteria</taxon>
        <taxon>Acetobacterales</taxon>
        <taxon>Acetobacteraceae</taxon>
        <taxon>Acidicaldus</taxon>
    </lineage>
</organism>
<dbReference type="CDD" id="cd03257">
    <property type="entry name" value="ABC_NikE_OppD_transporters"/>
    <property type="match status" value="1"/>
</dbReference>
<dbReference type="GO" id="GO:0015833">
    <property type="term" value="P:peptide transport"/>
    <property type="evidence" value="ECO:0007669"/>
    <property type="project" value="InterPro"/>
</dbReference>
<accession>A0A8J4M678</accession>
<dbReference type="InterPro" id="IPR013563">
    <property type="entry name" value="Oligopep_ABC_C"/>
</dbReference>
<reference evidence="7" key="1">
    <citation type="journal article" date="2020" name="mSystems">
        <title>Genome- and Community-Level Interaction Insights into Carbon Utilization and Element Cycling Functions of Hydrothermarchaeota in Hydrothermal Sediment.</title>
        <authorList>
            <person name="Zhou Z."/>
            <person name="Liu Y."/>
            <person name="Xu W."/>
            <person name="Pan J."/>
            <person name="Luo Z.H."/>
            <person name="Li M."/>
        </authorList>
    </citation>
    <scope>NUCLEOTIDE SEQUENCE</scope>
    <source>
        <strain evidence="7">SpSt-997</strain>
    </source>
</reference>
<keyword evidence="4" id="KW-0547">Nucleotide-binding</keyword>
<gene>
    <name evidence="7" type="ORF">ENY07_09940</name>
</gene>
<evidence type="ECO:0000256" key="2">
    <source>
        <dbReference type="ARBA" id="ARBA00005417"/>
    </source>
</evidence>
<dbReference type="EMBL" id="DTQM01000190">
    <property type="protein sequence ID" value="HGC43522.1"/>
    <property type="molecule type" value="Genomic_DNA"/>
</dbReference>
<evidence type="ECO:0000256" key="5">
    <source>
        <dbReference type="ARBA" id="ARBA00022840"/>
    </source>
</evidence>
<dbReference type="InterPro" id="IPR027417">
    <property type="entry name" value="P-loop_NTPase"/>
</dbReference>
<name>A0A8J4M678_9PROT</name>
<evidence type="ECO:0000313" key="7">
    <source>
        <dbReference type="EMBL" id="HGC43522.1"/>
    </source>
</evidence>
<dbReference type="PANTHER" id="PTHR43776:SF7">
    <property type="entry name" value="D,D-DIPEPTIDE TRANSPORT ATP-BINDING PROTEIN DDPF-RELATED"/>
    <property type="match status" value="1"/>
</dbReference>
<dbReference type="InterPro" id="IPR017871">
    <property type="entry name" value="ABC_transporter-like_CS"/>
</dbReference>
<dbReference type="PROSITE" id="PS50893">
    <property type="entry name" value="ABC_TRANSPORTER_2"/>
    <property type="match status" value="1"/>
</dbReference>
<feature type="domain" description="ABC transporter" evidence="6">
    <location>
        <begin position="14"/>
        <end position="259"/>
    </location>
</feature>
<comment type="similarity">
    <text evidence="2">Belongs to the ABC transporter superfamily.</text>
</comment>
<comment type="caution">
    <text evidence="7">The sequence shown here is derived from an EMBL/GenBank/DDBJ whole genome shotgun (WGS) entry which is preliminary data.</text>
</comment>
<keyword evidence="3" id="KW-0813">Transport</keyword>
<evidence type="ECO:0000259" key="6">
    <source>
        <dbReference type="PROSITE" id="PS50893"/>
    </source>
</evidence>
<dbReference type="NCBIfam" id="TIGR01727">
    <property type="entry name" value="oligo_HPY"/>
    <property type="match status" value="1"/>
</dbReference>
<dbReference type="Pfam" id="PF08352">
    <property type="entry name" value="oligo_HPY"/>
    <property type="match status" value="1"/>
</dbReference>
<dbReference type="Gene3D" id="3.40.50.300">
    <property type="entry name" value="P-loop containing nucleotide triphosphate hydrolases"/>
    <property type="match status" value="1"/>
</dbReference>
<protein>
    <submittedName>
        <fullName evidence="7">ATP-binding cassette domain-containing protein</fullName>
    </submittedName>
</protein>
<dbReference type="PANTHER" id="PTHR43776">
    <property type="entry name" value="TRANSPORT ATP-BINDING PROTEIN"/>
    <property type="match status" value="1"/>
</dbReference>
<dbReference type="SUPFAM" id="SSF52540">
    <property type="entry name" value="P-loop containing nucleoside triphosphate hydrolases"/>
    <property type="match status" value="1"/>
</dbReference>